<dbReference type="InterPro" id="IPR051607">
    <property type="entry name" value="Metallo-dep_hydrolases"/>
</dbReference>
<protein>
    <recommendedName>
        <fullName evidence="8">Guanine deaminase</fullName>
        <shortName evidence="8">Guanase</shortName>
        <ecNumber evidence="8">3.5.4.3</ecNumber>
    </recommendedName>
    <alternativeName>
        <fullName evidence="8">Guanine aminohydrolase</fullName>
    </alternativeName>
</protein>
<comment type="pathway">
    <text evidence="1 8">Purine metabolism; guanine degradation; xanthine from guanine: step 1/1.</text>
</comment>
<dbReference type="AlphaFoldDB" id="A0A9N8WH61"/>
<comment type="caution">
    <text evidence="10">The sequence shown here is derived from an EMBL/GenBank/DDBJ whole genome shotgun (WGS) entry which is preliminary data.</text>
</comment>
<dbReference type="GO" id="GO:0006147">
    <property type="term" value="P:guanine catabolic process"/>
    <property type="evidence" value="ECO:0007669"/>
    <property type="project" value="UniProtKB-UniRule"/>
</dbReference>
<dbReference type="GO" id="GO:0008892">
    <property type="term" value="F:guanine deaminase activity"/>
    <property type="evidence" value="ECO:0007669"/>
    <property type="project" value="UniProtKB-UniRule"/>
</dbReference>
<comment type="catalytic activity">
    <reaction evidence="6 8">
        <text>guanine + H2O + H(+) = xanthine + NH4(+)</text>
        <dbReference type="Rhea" id="RHEA:14665"/>
        <dbReference type="ChEBI" id="CHEBI:15377"/>
        <dbReference type="ChEBI" id="CHEBI:15378"/>
        <dbReference type="ChEBI" id="CHEBI:16235"/>
        <dbReference type="ChEBI" id="CHEBI:17712"/>
        <dbReference type="ChEBI" id="CHEBI:28938"/>
        <dbReference type="EC" id="3.5.4.3"/>
    </reaction>
</comment>
<dbReference type="Proteomes" id="UP000789508">
    <property type="component" value="Unassembled WGS sequence"/>
</dbReference>
<accession>A0A9N8WH61</accession>
<evidence type="ECO:0000256" key="7">
    <source>
        <dbReference type="ARBA" id="ARBA00056079"/>
    </source>
</evidence>
<evidence type="ECO:0000256" key="2">
    <source>
        <dbReference type="ARBA" id="ARBA00006745"/>
    </source>
</evidence>
<feature type="domain" description="Amidohydrolase-related" evidence="9">
    <location>
        <begin position="69"/>
        <end position="459"/>
    </location>
</feature>
<keyword evidence="3 8" id="KW-0479">Metal-binding</keyword>
<dbReference type="NCBIfam" id="TIGR02967">
    <property type="entry name" value="guan_deamin"/>
    <property type="match status" value="1"/>
</dbReference>
<keyword evidence="4 8" id="KW-0378">Hydrolase</keyword>
<evidence type="ECO:0000256" key="4">
    <source>
        <dbReference type="ARBA" id="ARBA00022801"/>
    </source>
</evidence>
<reference evidence="10" key="1">
    <citation type="submission" date="2021-06" db="EMBL/GenBank/DDBJ databases">
        <authorList>
            <person name="Kallberg Y."/>
            <person name="Tangrot J."/>
            <person name="Rosling A."/>
        </authorList>
    </citation>
    <scope>NUCLEOTIDE SEQUENCE</scope>
    <source>
        <strain evidence="10">FL130A</strain>
    </source>
</reference>
<dbReference type="PANTHER" id="PTHR11271">
    <property type="entry name" value="GUANINE DEAMINASE"/>
    <property type="match status" value="1"/>
</dbReference>
<dbReference type="GO" id="GO:0005829">
    <property type="term" value="C:cytosol"/>
    <property type="evidence" value="ECO:0007669"/>
    <property type="project" value="TreeGrafter"/>
</dbReference>
<evidence type="ECO:0000313" key="10">
    <source>
        <dbReference type="EMBL" id="CAG8489556.1"/>
    </source>
</evidence>
<evidence type="ECO:0000256" key="5">
    <source>
        <dbReference type="ARBA" id="ARBA00022833"/>
    </source>
</evidence>
<gene>
    <name evidence="10" type="ORF">ALEPTO_LOCUS2909</name>
</gene>
<dbReference type="GO" id="GO:0008270">
    <property type="term" value="F:zinc ion binding"/>
    <property type="evidence" value="ECO:0007669"/>
    <property type="project" value="UniProtKB-UniRule"/>
</dbReference>
<dbReference type="EMBL" id="CAJVPS010000487">
    <property type="protein sequence ID" value="CAG8489556.1"/>
    <property type="molecule type" value="Genomic_DNA"/>
</dbReference>
<dbReference type="PANTHER" id="PTHR11271:SF6">
    <property type="entry name" value="GUANINE DEAMINASE"/>
    <property type="match status" value="1"/>
</dbReference>
<evidence type="ECO:0000259" key="9">
    <source>
        <dbReference type="Pfam" id="PF01979"/>
    </source>
</evidence>
<dbReference type="InterPro" id="IPR032466">
    <property type="entry name" value="Metal_Hydrolase"/>
</dbReference>
<sequence length="482" mass="53332">MDTRTEIAQIFHGTFIHSVSLDKLEVIKNGLMGVDTHGSIAFVEREVDVSKIQEVLAKLGVEGEEKGQFLLPGFIDTHTHAAQYPNAGTGMDLPLLQWLDEYTFPLESSFSMLSYAQKIYPIVVDQLLLNGTTTAVYFATIHLESSKYLAQVAFEKGQRAFVGKVNMDCNAPKSLIESVEESIQETESFVQYTLSLESNANKVDEHEKKGTRLVTPILTPRFAVSCTSKMLEAVGNLAKKYDDIPIQSHLSENREEIAFVQKLFPDIENYTKIYDVHGLLNDRSIMAHGIHLSESERALIKERNAGISHCPNSNFTILSGVCNVRQLLNDGIKVGLGTDMSGGSAKSILNAVQSASIASRVISMSSSNNETKKHLSLPELVYLATMGGAQLLNLENVIGNFQVGKEFDALLVDTSTSIDPAPFHAFEGIDDNDVLRIFEKFMFLGDERNLRAVYVKGRMKVHEYKNSGRCPVCNSENQIANL</sequence>
<dbReference type="Gene3D" id="2.30.40.10">
    <property type="entry name" value="Urease, subunit C, domain 1"/>
    <property type="match status" value="1"/>
</dbReference>
<dbReference type="SUPFAM" id="SSF51338">
    <property type="entry name" value="Composite domain of metallo-dependent hydrolases"/>
    <property type="match status" value="1"/>
</dbReference>
<dbReference type="OrthoDB" id="194468at2759"/>
<dbReference type="InterPro" id="IPR011059">
    <property type="entry name" value="Metal-dep_hydrolase_composite"/>
</dbReference>
<keyword evidence="5 8" id="KW-0862">Zinc</keyword>
<dbReference type="InterPro" id="IPR014311">
    <property type="entry name" value="Guanine_deaminase"/>
</dbReference>
<name>A0A9N8WH61_9GLOM</name>
<comment type="function">
    <text evidence="7 8">Catalyzes the hydrolytic deamination of guanine, producing xanthine and ammonia.</text>
</comment>
<evidence type="ECO:0000256" key="6">
    <source>
        <dbReference type="ARBA" id="ARBA00051148"/>
    </source>
</evidence>
<comment type="cofactor">
    <cofactor evidence="8">
        <name>Zn(2+)</name>
        <dbReference type="ChEBI" id="CHEBI:29105"/>
    </cofactor>
    <text evidence="8">Binds 1 zinc ion per subunit.</text>
</comment>
<comment type="similarity">
    <text evidence="2 8">Belongs to the metallo-dependent hydrolases superfamily. ATZ/TRZ family.</text>
</comment>
<dbReference type="FunFam" id="3.20.20.140:FF:000022">
    <property type="entry name" value="Guanine deaminase"/>
    <property type="match status" value="1"/>
</dbReference>
<dbReference type="SUPFAM" id="SSF51556">
    <property type="entry name" value="Metallo-dependent hydrolases"/>
    <property type="match status" value="1"/>
</dbReference>
<evidence type="ECO:0000256" key="1">
    <source>
        <dbReference type="ARBA" id="ARBA00004984"/>
    </source>
</evidence>
<keyword evidence="11" id="KW-1185">Reference proteome</keyword>
<dbReference type="Gene3D" id="3.20.20.140">
    <property type="entry name" value="Metal-dependent hydrolases"/>
    <property type="match status" value="1"/>
</dbReference>
<evidence type="ECO:0000256" key="8">
    <source>
        <dbReference type="RuleBase" id="RU366009"/>
    </source>
</evidence>
<proteinExistence type="inferred from homology"/>
<evidence type="ECO:0000313" key="11">
    <source>
        <dbReference type="Proteomes" id="UP000789508"/>
    </source>
</evidence>
<evidence type="ECO:0000256" key="3">
    <source>
        <dbReference type="ARBA" id="ARBA00022723"/>
    </source>
</evidence>
<dbReference type="Pfam" id="PF01979">
    <property type="entry name" value="Amidohydro_1"/>
    <property type="match status" value="1"/>
</dbReference>
<dbReference type="InterPro" id="IPR006680">
    <property type="entry name" value="Amidohydro-rel"/>
</dbReference>
<dbReference type="EC" id="3.5.4.3" evidence="8"/>
<organism evidence="10 11">
    <name type="scientific">Ambispora leptoticha</name>
    <dbReference type="NCBI Taxonomy" id="144679"/>
    <lineage>
        <taxon>Eukaryota</taxon>
        <taxon>Fungi</taxon>
        <taxon>Fungi incertae sedis</taxon>
        <taxon>Mucoromycota</taxon>
        <taxon>Glomeromycotina</taxon>
        <taxon>Glomeromycetes</taxon>
        <taxon>Archaeosporales</taxon>
        <taxon>Ambisporaceae</taxon>
        <taxon>Ambispora</taxon>
    </lineage>
</organism>